<evidence type="ECO:0000256" key="1">
    <source>
        <dbReference type="SAM" id="Phobius"/>
    </source>
</evidence>
<name>A0A9P4UTN3_9PEZI</name>
<dbReference type="EMBL" id="MU003772">
    <property type="protein sequence ID" value="KAF2724290.1"/>
    <property type="molecule type" value="Genomic_DNA"/>
</dbReference>
<feature type="transmembrane region" description="Helical" evidence="1">
    <location>
        <begin position="68"/>
        <end position="88"/>
    </location>
</feature>
<dbReference type="AlphaFoldDB" id="A0A9P4UTN3"/>
<evidence type="ECO:0000313" key="3">
    <source>
        <dbReference type="Proteomes" id="UP000799441"/>
    </source>
</evidence>
<comment type="caution">
    <text evidence="2">The sequence shown here is derived from an EMBL/GenBank/DDBJ whole genome shotgun (WGS) entry which is preliminary data.</text>
</comment>
<dbReference type="Proteomes" id="UP000799441">
    <property type="component" value="Unassembled WGS sequence"/>
</dbReference>
<reference evidence="2" key="1">
    <citation type="journal article" date="2020" name="Stud. Mycol.">
        <title>101 Dothideomycetes genomes: a test case for predicting lifestyles and emergence of pathogens.</title>
        <authorList>
            <person name="Haridas S."/>
            <person name="Albert R."/>
            <person name="Binder M."/>
            <person name="Bloem J."/>
            <person name="Labutti K."/>
            <person name="Salamov A."/>
            <person name="Andreopoulos B."/>
            <person name="Baker S."/>
            <person name="Barry K."/>
            <person name="Bills G."/>
            <person name="Bluhm B."/>
            <person name="Cannon C."/>
            <person name="Castanera R."/>
            <person name="Culley D."/>
            <person name="Daum C."/>
            <person name="Ezra D."/>
            <person name="Gonzalez J."/>
            <person name="Henrissat B."/>
            <person name="Kuo A."/>
            <person name="Liang C."/>
            <person name="Lipzen A."/>
            <person name="Lutzoni F."/>
            <person name="Magnuson J."/>
            <person name="Mondo S."/>
            <person name="Nolan M."/>
            <person name="Ohm R."/>
            <person name="Pangilinan J."/>
            <person name="Park H.-J."/>
            <person name="Ramirez L."/>
            <person name="Alfaro M."/>
            <person name="Sun H."/>
            <person name="Tritt A."/>
            <person name="Yoshinaga Y."/>
            <person name="Zwiers L.-H."/>
            <person name="Turgeon B."/>
            <person name="Goodwin S."/>
            <person name="Spatafora J."/>
            <person name="Crous P."/>
            <person name="Grigoriev I."/>
        </authorList>
    </citation>
    <scope>NUCLEOTIDE SEQUENCE</scope>
    <source>
        <strain evidence="2">CBS 116435</strain>
    </source>
</reference>
<evidence type="ECO:0000313" key="2">
    <source>
        <dbReference type="EMBL" id="KAF2724290.1"/>
    </source>
</evidence>
<proteinExistence type="predicted"/>
<keyword evidence="1" id="KW-1133">Transmembrane helix</keyword>
<keyword evidence="1" id="KW-0812">Transmembrane</keyword>
<protein>
    <submittedName>
        <fullName evidence="2">Uncharacterized protein</fullName>
    </submittedName>
</protein>
<keyword evidence="1" id="KW-0472">Membrane</keyword>
<organism evidence="2 3">
    <name type="scientific">Polychaeton citri CBS 116435</name>
    <dbReference type="NCBI Taxonomy" id="1314669"/>
    <lineage>
        <taxon>Eukaryota</taxon>
        <taxon>Fungi</taxon>
        <taxon>Dikarya</taxon>
        <taxon>Ascomycota</taxon>
        <taxon>Pezizomycotina</taxon>
        <taxon>Dothideomycetes</taxon>
        <taxon>Dothideomycetidae</taxon>
        <taxon>Capnodiales</taxon>
        <taxon>Capnodiaceae</taxon>
        <taxon>Polychaeton</taxon>
    </lineage>
</organism>
<accession>A0A9P4UTN3</accession>
<gene>
    <name evidence="2" type="ORF">K431DRAFT_282134</name>
</gene>
<sequence length="154" mass="17485">MFSYDPLTPMVPTITTTSTTTVTPTETSTILVPSVPTDTTTTSNMSASNVTPGGHLPDSWYHSTWMQIATYSITVYSIVSFFLLFALWRSGFIDLKLNLLRVHRRQPRSPALVAVSRPRRTWGMGRRESWSMRRGRGQVRNETFQHRPSIYASD</sequence>
<keyword evidence="3" id="KW-1185">Reference proteome</keyword>